<feature type="domain" description="N-acetyltransferase" evidence="1">
    <location>
        <begin position="4"/>
        <end position="134"/>
    </location>
</feature>
<evidence type="ECO:0000259" key="1">
    <source>
        <dbReference type="PROSITE" id="PS51186"/>
    </source>
</evidence>
<name>A0A084JHK6_9CLOT</name>
<dbReference type="InterPro" id="IPR053144">
    <property type="entry name" value="Acetyltransferase_Butenolide"/>
</dbReference>
<dbReference type="AlphaFoldDB" id="A0A084JHK6"/>
<dbReference type="EMBL" id="JPMD01000002">
    <property type="protein sequence ID" value="KEZ88440.1"/>
    <property type="molecule type" value="Genomic_DNA"/>
</dbReference>
<dbReference type="Pfam" id="PF00583">
    <property type="entry name" value="Acetyltransf_1"/>
    <property type="match status" value="1"/>
</dbReference>
<protein>
    <submittedName>
        <fullName evidence="2">GCN5 family acetyltransferase</fullName>
    </submittedName>
</protein>
<organism evidence="2 3">
    <name type="scientific">Clostridium sulfidigenes</name>
    <dbReference type="NCBI Taxonomy" id="318464"/>
    <lineage>
        <taxon>Bacteria</taxon>
        <taxon>Bacillati</taxon>
        <taxon>Bacillota</taxon>
        <taxon>Clostridia</taxon>
        <taxon>Eubacteriales</taxon>
        <taxon>Clostridiaceae</taxon>
        <taxon>Clostridium</taxon>
    </lineage>
</organism>
<dbReference type="PANTHER" id="PTHR43233">
    <property type="entry name" value="FAMILY N-ACETYLTRANSFERASE, PUTATIVE (AFU_ORTHOLOGUE AFUA_6G03350)-RELATED"/>
    <property type="match status" value="1"/>
</dbReference>
<gene>
    <name evidence="2" type="ORF">IO99_01995</name>
</gene>
<keyword evidence="3" id="KW-1185">Reference proteome</keyword>
<dbReference type="STRING" id="318464.IO99_01995"/>
<keyword evidence="2" id="KW-0808">Transferase</keyword>
<accession>A0A084JHK6</accession>
<comment type="caution">
    <text evidence="2">The sequence shown here is derived from an EMBL/GenBank/DDBJ whole genome shotgun (WGS) entry which is preliminary data.</text>
</comment>
<dbReference type="InterPro" id="IPR000182">
    <property type="entry name" value="GNAT_dom"/>
</dbReference>
<dbReference type="RefSeq" id="WP_035129569.1">
    <property type="nucleotide sequence ID" value="NZ_JPMD01000002.1"/>
</dbReference>
<evidence type="ECO:0000313" key="3">
    <source>
        <dbReference type="Proteomes" id="UP000028542"/>
    </source>
</evidence>
<dbReference type="PANTHER" id="PTHR43233:SF1">
    <property type="entry name" value="FAMILY N-ACETYLTRANSFERASE, PUTATIVE (AFU_ORTHOLOGUE AFUA_6G03350)-RELATED"/>
    <property type="match status" value="1"/>
</dbReference>
<dbReference type="PROSITE" id="PS51186">
    <property type="entry name" value="GNAT"/>
    <property type="match status" value="1"/>
</dbReference>
<reference evidence="2 3" key="1">
    <citation type="submission" date="2014-07" db="EMBL/GenBank/DDBJ databases">
        <title>Draft genome of Clostridium sulfidigenes 113A isolated from sediments associated with methane hydrate from Krishna Godavari basin.</title>
        <authorList>
            <person name="Honkalas V.S."/>
            <person name="Dabir A.P."/>
            <person name="Arora P."/>
            <person name="Dhakephalkar P.K."/>
        </authorList>
    </citation>
    <scope>NUCLEOTIDE SEQUENCE [LARGE SCALE GENOMIC DNA]</scope>
    <source>
        <strain evidence="2 3">113A</strain>
    </source>
</reference>
<dbReference type="Proteomes" id="UP000028542">
    <property type="component" value="Unassembled WGS sequence"/>
</dbReference>
<proteinExistence type="predicted"/>
<dbReference type="InterPro" id="IPR016181">
    <property type="entry name" value="Acyl_CoA_acyltransferase"/>
</dbReference>
<dbReference type="eggNOG" id="COG0454">
    <property type="taxonomic scope" value="Bacteria"/>
</dbReference>
<dbReference type="SUPFAM" id="SSF55729">
    <property type="entry name" value="Acyl-CoA N-acyltransferases (Nat)"/>
    <property type="match status" value="1"/>
</dbReference>
<dbReference type="CDD" id="cd04301">
    <property type="entry name" value="NAT_SF"/>
    <property type="match status" value="1"/>
</dbReference>
<sequence>MENVIVSERKPSIEEYIYLRNSIGWRVLQHDKIEKGLNNSIYCVCIEDQDKIIGFGRIVGDGGTVFYIQDIIVIPSYQKQKIGTLIMEKIMDYIDKNCIDGAIIGLIANNGLDNFYKKFDFTYNQNNWFYRFNA</sequence>
<evidence type="ECO:0000313" key="2">
    <source>
        <dbReference type="EMBL" id="KEZ88440.1"/>
    </source>
</evidence>
<dbReference type="GO" id="GO:0016747">
    <property type="term" value="F:acyltransferase activity, transferring groups other than amino-acyl groups"/>
    <property type="evidence" value="ECO:0007669"/>
    <property type="project" value="InterPro"/>
</dbReference>
<dbReference type="Gene3D" id="3.40.630.30">
    <property type="match status" value="1"/>
</dbReference>